<feature type="compositionally biased region" description="Low complexity" evidence="7">
    <location>
        <begin position="78"/>
        <end position="90"/>
    </location>
</feature>
<comment type="caution">
    <text evidence="11">The sequence shown here is derived from an EMBL/GenBank/DDBJ whole genome shotgun (WGS) entry which is preliminary data.</text>
</comment>
<feature type="coiled-coil region" evidence="6">
    <location>
        <begin position="926"/>
        <end position="954"/>
    </location>
</feature>
<feature type="region of interest" description="Disordered" evidence="7">
    <location>
        <begin position="767"/>
        <end position="802"/>
    </location>
</feature>
<keyword evidence="2" id="KW-0804">Transcription</keyword>
<dbReference type="Pfam" id="PF15613">
    <property type="entry name" value="WSD"/>
    <property type="match status" value="1"/>
</dbReference>
<evidence type="ECO:0000256" key="2">
    <source>
        <dbReference type="ARBA" id="ARBA00023163"/>
    </source>
</evidence>
<feature type="region of interest" description="Disordered" evidence="7">
    <location>
        <begin position="350"/>
        <end position="375"/>
    </location>
</feature>
<evidence type="ECO:0000256" key="7">
    <source>
        <dbReference type="SAM" id="MobiDB-lite"/>
    </source>
</evidence>
<dbReference type="InterPro" id="IPR007759">
    <property type="entry name" value="Asxl_HARE-HTH"/>
</dbReference>
<gene>
    <name evidence="11" type="primary">g1729</name>
    <name evidence="11" type="ORF">VP750_LOCUS1477</name>
</gene>
<evidence type="ECO:0000313" key="12">
    <source>
        <dbReference type="Proteomes" id="UP001497392"/>
    </source>
</evidence>
<dbReference type="Pfam" id="PF02791">
    <property type="entry name" value="DDT"/>
    <property type="match status" value="1"/>
</dbReference>
<keyword evidence="6" id="KW-0175">Coiled coil</keyword>
<accession>A0ABP1FIN6</accession>
<feature type="compositionally biased region" description="Basic and acidic residues" evidence="7">
    <location>
        <begin position="1"/>
        <end position="12"/>
    </location>
</feature>
<keyword evidence="4 5" id="KW-0238">DNA-binding</keyword>
<protein>
    <submittedName>
        <fullName evidence="11">G1729 protein</fullName>
    </submittedName>
</protein>
<feature type="domain" description="HTH HARE-type" evidence="10">
    <location>
        <begin position="551"/>
        <end position="619"/>
    </location>
</feature>
<dbReference type="InterPro" id="IPR009057">
    <property type="entry name" value="Homeodomain-like_sf"/>
</dbReference>
<proteinExistence type="predicted"/>
<feature type="compositionally biased region" description="Low complexity" evidence="7">
    <location>
        <begin position="149"/>
        <end position="161"/>
    </location>
</feature>
<dbReference type="PROSITE" id="PS50827">
    <property type="entry name" value="DDT"/>
    <property type="match status" value="1"/>
</dbReference>
<feature type="region of interest" description="Disordered" evidence="7">
    <location>
        <begin position="644"/>
        <end position="691"/>
    </location>
</feature>
<name>A0ABP1FIN6_9CHLO</name>
<feature type="compositionally biased region" description="Polar residues" evidence="7">
    <location>
        <begin position="1330"/>
        <end position="1343"/>
    </location>
</feature>
<dbReference type="Gene3D" id="1.10.10.60">
    <property type="entry name" value="Homeodomain-like"/>
    <property type="match status" value="1"/>
</dbReference>
<feature type="compositionally biased region" description="Pro residues" evidence="7">
    <location>
        <begin position="364"/>
        <end position="375"/>
    </location>
</feature>
<dbReference type="SUPFAM" id="SSF46689">
    <property type="entry name" value="Homeodomain-like"/>
    <property type="match status" value="1"/>
</dbReference>
<dbReference type="SMART" id="SM00571">
    <property type="entry name" value="DDT"/>
    <property type="match status" value="1"/>
</dbReference>
<dbReference type="Proteomes" id="UP001497392">
    <property type="component" value="Unassembled WGS sequence"/>
</dbReference>
<feature type="compositionally biased region" description="Acidic residues" evidence="7">
    <location>
        <begin position="1402"/>
        <end position="1423"/>
    </location>
</feature>
<keyword evidence="4 5" id="KW-0371">Homeobox</keyword>
<dbReference type="InterPro" id="IPR044977">
    <property type="entry name" value="RLT1-3"/>
</dbReference>
<evidence type="ECO:0000256" key="6">
    <source>
        <dbReference type="SAM" id="Coils"/>
    </source>
</evidence>
<evidence type="ECO:0000256" key="3">
    <source>
        <dbReference type="ARBA" id="ARBA00023242"/>
    </source>
</evidence>
<dbReference type="CDD" id="cd00086">
    <property type="entry name" value="homeodomain"/>
    <property type="match status" value="1"/>
</dbReference>
<dbReference type="InterPro" id="IPR001356">
    <property type="entry name" value="HD"/>
</dbReference>
<feature type="compositionally biased region" description="Low complexity" evidence="7">
    <location>
        <begin position="661"/>
        <end position="691"/>
    </location>
</feature>
<dbReference type="PROSITE" id="PS50071">
    <property type="entry name" value="HOMEOBOX_2"/>
    <property type="match status" value="1"/>
</dbReference>
<feature type="coiled-coil region" evidence="6">
    <location>
        <begin position="838"/>
        <end position="891"/>
    </location>
</feature>
<feature type="compositionally biased region" description="Acidic residues" evidence="7">
    <location>
        <begin position="781"/>
        <end position="794"/>
    </location>
</feature>
<evidence type="ECO:0000256" key="5">
    <source>
        <dbReference type="RuleBase" id="RU000682"/>
    </source>
</evidence>
<keyword evidence="12" id="KW-1185">Reference proteome</keyword>
<dbReference type="PANTHER" id="PTHR36968">
    <property type="entry name" value="HOMEOBOX-DDT DOMAIN PROTEIN RLT2"/>
    <property type="match status" value="1"/>
</dbReference>
<dbReference type="InterPro" id="IPR018501">
    <property type="entry name" value="DDT_dom"/>
</dbReference>
<dbReference type="PROSITE" id="PS51913">
    <property type="entry name" value="HTH_HARE"/>
    <property type="match status" value="1"/>
</dbReference>
<organism evidence="11 12">
    <name type="scientific">Coccomyxa viridis</name>
    <dbReference type="NCBI Taxonomy" id="1274662"/>
    <lineage>
        <taxon>Eukaryota</taxon>
        <taxon>Viridiplantae</taxon>
        <taxon>Chlorophyta</taxon>
        <taxon>core chlorophytes</taxon>
        <taxon>Trebouxiophyceae</taxon>
        <taxon>Trebouxiophyceae incertae sedis</taxon>
        <taxon>Coccomyxaceae</taxon>
        <taxon>Coccomyxa</taxon>
    </lineage>
</organism>
<feature type="region of interest" description="Disordered" evidence="7">
    <location>
        <begin position="1300"/>
        <end position="1423"/>
    </location>
</feature>
<feature type="region of interest" description="Disordered" evidence="7">
    <location>
        <begin position="1"/>
        <end position="21"/>
    </location>
</feature>
<dbReference type="Pfam" id="PF05066">
    <property type="entry name" value="HARE-HTH"/>
    <property type="match status" value="1"/>
</dbReference>
<evidence type="ECO:0000259" key="10">
    <source>
        <dbReference type="PROSITE" id="PS51913"/>
    </source>
</evidence>
<feature type="compositionally biased region" description="Acidic residues" evidence="7">
    <location>
        <begin position="1368"/>
        <end position="1386"/>
    </location>
</feature>
<evidence type="ECO:0000259" key="9">
    <source>
        <dbReference type="PROSITE" id="PS50827"/>
    </source>
</evidence>
<feature type="region of interest" description="Disordered" evidence="7">
    <location>
        <begin position="61"/>
        <end position="168"/>
    </location>
</feature>
<feature type="compositionally biased region" description="Basic and acidic residues" evidence="7">
    <location>
        <begin position="767"/>
        <end position="780"/>
    </location>
</feature>
<dbReference type="Pfam" id="PF00046">
    <property type="entry name" value="Homeodomain"/>
    <property type="match status" value="1"/>
</dbReference>
<evidence type="ECO:0000313" key="11">
    <source>
        <dbReference type="EMBL" id="CAL5219818.1"/>
    </source>
</evidence>
<dbReference type="PANTHER" id="PTHR36968:SF5">
    <property type="entry name" value="HOMEOBOX-DDT DOMAIN PROTEIN RLT2"/>
    <property type="match status" value="1"/>
</dbReference>
<reference evidence="11 12" key="1">
    <citation type="submission" date="2024-06" db="EMBL/GenBank/DDBJ databases">
        <authorList>
            <person name="Kraege A."/>
            <person name="Thomma B."/>
        </authorList>
    </citation>
    <scope>NUCLEOTIDE SEQUENCE [LARGE SCALE GENOMIC DNA]</scope>
</reference>
<feature type="DNA-binding region" description="Homeobox" evidence="4">
    <location>
        <begin position="12"/>
        <end position="71"/>
    </location>
</feature>
<feature type="region of interest" description="Disordered" evidence="7">
    <location>
        <begin position="731"/>
        <end position="755"/>
    </location>
</feature>
<dbReference type="SMART" id="SM00389">
    <property type="entry name" value="HOX"/>
    <property type="match status" value="1"/>
</dbReference>
<dbReference type="InterPro" id="IPR028941">
    <property type="entry name" value="WHIM2_dom"/>
</dbReference>
<feature type="domain" description="Homeobox" evidence="8">
    <location>
        <begin position="10"/>
        <end position="70"/>
    </location>
</feature>
<evidence type="ECO:0000259" key="8">
    <source>
        <dbReference type="PROSITE" id="PS50071"/>
    </source>
</evidence>
<feature type="domain" description="DDT" evidence="9">
    <location>
        <begin position="389"/>
        <end position="449"/>
    </location>
</feature>
<feature type="compositionally biased region" description="Basic and acidic residues" evidence="7">
    <location>
        <begin position="279"/>
        <end position="312"/>
    </location>
</feature>
<keyword evidence="3 4" id="KW-0539">Nucleus</keyword>
<evidence type="ECO:0000256" key="1">
    <source>
        <dbReference type="ARBA" id="ARBA00004123"/>
    </source>
</evidence>
<sequence>MPNGEAHEEPKSKASRSVKTPLQKEALEAAYSINQLPSEEVRKALGDRIKLTAHQVQVWFSGRRRKDKLAMDKLQARAASAAPAGSTPGGSPAPPSPQSQQPARKLLPGPGTSPAPQPKAARVTSQEGSPGPGDQGFREASDAAQVPHAAAALDTATSASELPEEPPVPEEIDVANETELYELIAIARSQLPAELTQGGAPPLGFVFDSVPQETEDRGEKRKRIMIDDLEMEGGIGGHVNVMRNEFGGAKRFMSKEEREARRWEDAAVKENAKLRVAQEREAKRMAEQADKERRAAMRKQDTERRRQEKEMLKALAQQERQATRSRHRDAHAGPRDDLDIEMEALLTKQQRSHPEMLTEGAVRPPAPQPPPFPPPSVRLEPAFPAGLGDELGPEVLMLWSFLHSFSDILGLSPASVDEVLAAVTLGERSRLLCDMHMALLRLLQADMEEAHAAAGQGMGAASIADKAISQSAACLEEAWAWGFDVDVWRAHLNALTWPEVLREFAIAAGLGRKRPRPRKEARPKMGSEGEDVVADEAGGLKLHCPARFQPGTMKAAAWQVLSEAGPAGLNVVEIAKRIQRAGLRDLRTAKSPEASVAAALSRDVVFGRPAPATYCLASFLTAAALPNGAGETGTSIGADESKQPSLAAAATNGQGVAGIKSEPGADPSPPDEAAAASQAAPELGSAAAAPVKAEPEAAVKLEAPVPAANGPSAVKAEPLNGSSEMSLAAPAAAAGLPAHQQDGKGPQEAAQGEAGMQNGVAAVKPEEELKQEGTAHTGHESEEESDLEDEDEEHDNQAVGEPWVRELETLEYGALPLPTRLGILGALVQLALDGPSVRAALEAKLEEAARVRKAMAEDAKAEKKKYQTEAAERARRKAEQAKQALEAFQRMNNVQADPNAQSQPPLLPANPETENMEIEMDESVANAAAKQRQQERAEKIRQAEEDNAVRYEELGLDRRHNRYWHFAPGNEPGTGLIYVELQGVFQVIRDAQSVAALRDALERRGAREGHLAATLDRRANAILQSMPGKALRMPELGEATSAELEREHHDWVCSIPTQAHVKAVSPGEAPSLALSDAKAMAVEAPAKLAKLRGDLTRVEGSLPRSALQESWDADRWRKAVASAGSVEELRTLLAELELSVHAEYISPHFRHVPPAVPGAWLPPAAAPLPEAAQEGSAAAVKAEPSEAAQRLAWMPATAAAVSLRLAAFDAAVVYVPGMPPARDTLQAYRYIQRPAAPMQTAGRKGANMQGTRVISGQPIGMGGRARPSTFPPFPQALLQGPPKEFTLPIEELRAAVARAAEHGEPALEPSEAPISSDPGSGTPSLPKASRGTTPVSRLGSKSQAPKKKAVKSNLRKEFDRMATSGGWDNDDDEDDEQGYSAEEMDIDQVAGGSAAASGAEGGDSEDDAESNRPEDEEDLEISD</sequence>
<feature type="region of interest" description="Disordered" evidence="7">
    <location>
        <begin position="279"/>
        <end position="337"/>
    </location>
</feature>
<dbReference type="EMBL" id="CAXHTA020000002">
    <property type="protein sequence ID" value="CAL5219818.1"/>
    <property type="molecule type" value="Genomic_DNA"/>
</dbReference>
<comment type="subcellular location">
    <subcellularLocation>
        <location evidence="1 4 5">Nucleus</location>
    </subcellularLocation>
</comment>
<evidence type="ECO:0000256" key="4">
    <source>
        <dbReference type="PROSITE-ProRule" id="PRU00108"/>
    </source>
</evidence>